<dbReference type="Proteomes" id="UP001596506">
    <property type="component" value="Unassembled WGS sequence"/>
</dbReference>
<dbReference type="NCBIfam" id="TIGR00150">
    <property type="entry name" value="T6A_YjeE"/>
    <property type="match status" value="1"/>
</dbReference>
<comment type="caution">
    <text evidence="11">The sequence shown here is derived from an EMBL/GenBank/DDBJ whole genome shotgun (WGS) entry which is preliminary data.</text>
</comment>
<dbReference type="Pfam" id="PF02367">
    <property type="entry name" value="TsaE"/>
    <property type="match status" value="1"/>
</dbReference>
<evidence type="ECO:0000256" key="8">
    <source>
        <dbReference type="ARBA" id="ARBA00022840"/>
    </source>
</evidence>
<dbReference type="InterPro" id="IPR003442">
    <property type="entry name" value="T6A_TsaE"/>
</dbReference>
<keyword evidence="7" id="KW-0547">Nucleotide-binding</keyword>
<keyword evidence="8" id="KW-0067">ATP-binding</keyword>
<evidence type="ECO:0000256" key="3">
    <source>
        <dbReference type="ARBA" id="ARBA00019010"/>
    </source>
</evidence>
<protein>
    <recommendedName>
        <fullName evidence="3">tRNA threonylcarbamoyladenosine biosynthesis protein TsaE</fullName>
    </recommendedName>
    <alternativeName>
        <fullName evidence="10">t(6)A37 threonylcarbamoyladenosine biosynthesis protein TsaE</fullName>
    </alternativeName>
</protein>
<dbReference type="Gene3D" id="3.40.50.300">
    <property type="entry name" value="P-loop containing nucleotide triphosphate hydrolases"/>
    <property type="match status" value="1"/>
</dbReference>
<evidence type="ECO:0000256" key="7">
    <source>
        <dbReference type="ARBA" id="ARBA00022741"/>
    </source>
</evidence>
<evidence type="ECO:0000256" key="5">
    <source>
        <dbReference type="ARBA" id="ARBA00022694"/>
    </source>
</evidence>
<reference evidence="12" key="1">
    <citation type="journal article" date="2019" name="Int. J. Syst. Evol. Microbiol.">
        <title>The Global Catalogue of Microorganisms (GCM) 10K type strain sequencing project: providing services to taxonomists for standard genome sequencing and annotation.</title>
        <authorList>
            <consortium name="The Broad Institute Genomics Platform"/>
            <consortium name="The Broad Institute Genome Sequencing Center for Infectious Disease"/>
            <person name="Wu L."/>
            <person name="Ma J."/>
        </authorList>
    </citation>
    <scope>NUCLEOTIDE SEQUENCE [LARGE SCALE GENOMIC DNA]</scope>
    <source>
        <strain evidence="12">CCUG 60559</strain>
    </source>
</reference>
<keyword evidence="4" id="KW-0963">Cytoplasm</keyword>
<evidence type="ECO:0000256" key="1">
    <source>
        <dbReference type="ARBA" id="ARBA00004496"/>
    </source>
</evidence>
<proteinExistence type="inferred from homology"/>
<dbReference type="EMBL" id="JBHTBD010000001">
    <property type="protein sequence ID" value="MFC7293755.1"/>
    <property type="molecule type" value="Genomic_DNA"/>
</dbReference>
<sequence>MSIFGNERRLFLDTEAETEKLGGELARLAKESGKGLTVFLEGELGMGKTTLSRGIVQGLGHAGAVKSPTYTLVEPYEDLEPPVYHFDLYRLGDPEELEYMGIRDYFNGESVCLVEWPERGEGLLPEPDLEIHLEPQGEGRSVVVRARTELGASLLNELELVGPDH</sequence>
<accession>A0ABW2IRD3</accession>
<gene>
    <name evidence="11" type="primary">tsaE</name>
    <name evidence="11" type="ORF">ACFQQA_03350</name>
</gene>
<evidence type="ECO:0000256" key="4">
    <source>
        <dbReference type="ARBA" id="ARBA00022490"/>
    </source>
</evidence>
<evidence type="ECO:0000313" key="12">
    <source>
        <dbReference type="Proteomes" id="UP001596506"/>
    </source>
</evidence>
<evidence type="ECO:0000256" key="2">
    <source>
        <dbReference type="ARBA" id="ARBA00007599"/>
    </source>
</evidence>
<keyword evidence="12" id="KW-1185">Reference proteome</keyword>
<evidence type="ECO:0000256" key="6">
    <source>
        <dbReference type="ARBA" id="ARBA00022723"/>
    </source>
</evidence>
<evidence type="ECO:0000313" key="11">
    <source>
        <dbReference type="EMBL" id="MFC7293755.1"/>
    </source>
</evidence>
<dbReference type="PANTHER" id="PTHR33540">
    <property type="entry name" value="TRNA THREONYLCARBAMOYLADENOSINE BIOSYNTHESIS PROTEIN TSAE"/>
    <property type="match status" value="1"/>
</dbReference>
<organism evidence="11 12">
    <name type="scientific">Marinobacter aromaticivorans</name>
    <dbReference type="NCBI Taxonomy" id="1494078"/>
    <lineage>
        <taxon>Bacteria</taxon>
        <taxon>Pseudomonadati</taxon>
        <taxon>Pseudomonadota</taxon>
        <taxon>Gammaproteobacteria</taxon>
        <taxon>Pseudomonadales</taxon>
        <taxon>Marinobacteraceae</taxon>
        <taxon>Marinobacter</taxon>
    </lineage>
</organism>
<dbReference type="SUPFAM" id="SSF52540">
    <property type="entry name" value="P-loop containing nucleoside triphosphate hydrolases"/>
    <property type="match status" value="1"/>
</dbReference>
<name>A0ABW2IRD3_9GAMM</name>
<comment type="similarity">
    <text evidence="2">Belongs to the TsaE family.</text>
</comment>
<keyword evidence="6" id="KW-0479">Metal-binding</keyword>
<evidence type="ECO:0000256" key="9">
    <source>
        <dbReference type="ARBA" id="ARBA00022842"/>
    </source>
</evidence>
<evidence type="ECO:0000256" key="10">
    <source>
        <dbReference type="ARBA" id="ARBA00032441"/>
    </source>
</evidence>
<keyword evidence="5" id="KW-0819">tRNA processing</keyword>
<dbReference type="RefSeq" id="WP_100687045.1">
    <property type="nucleotide sequence ID" value="NZ_JBHTBD010000001.1"/>
</dbReference>
<dbReference type="InterPro" id="IPR027417">
    <property type="entry name" value="P-loop_NTPase"/>
</dbReference>
<dbReference type="PANTHER" id="PTHR33540:SF2">
    <property type="entry name" value="TRNA THREONYLCARBAMOYLADENOSINE BIOSYNTHESIS PROTEIN TSAE"/>
    <property type="match status" value="1"/>
</dbReference>
<comment type="subcellular location">
    <subcellularLocation>
        <location evidence="1">Cytoplasm</location>
    </subcellularLocation>
</comment>
<keyword evidence="9" id="KW-0460">Magnesium</keyword>